<dbReference type="NCBIfam" id="TIGR02454">
    <property type="entry name" value="ECF_T_CbiQ"/>
    <property type="match status" value="1"/>
</dbReference>
<dbReference type="GO" id="GO:0006824">
    <property type="term" value="P:cobalt ion transport"/>
    <property type="evidence" value="ECO:0007669"/>
    <property type="project" value="InterPro"/>
</dbReference>
<reference evidence="6 7" key="1">
    <citation type="submission" date="2018-01" db="EMBL/GenBank/DDBJ databases">
        <title>Bacillus asahii Genome sequencing and assembly.</title>
        <authorList>
            <person name="Jiang H."/>
            <person name="Feng Y."/>
            <person name="Zhao F."/>
            <person name="Lin X."/>
        </authorList>
    </citation>
    <scope>NUCLEOTIDE SEQUENCE [LARGE SCALE GENOMIC DNA]</scope>
    <source>
        <strain evidence="6 7">OM18</strain>
    </source>
</reference>
<name>A0A3T0KYW2_9BACI</name>
<dbReference type="AlphaFoldDB" id="A0A3T0KYW2"/>
<evidence type="ECO:0000256" key="5">
    <source>
        <dbReference type="ARBA" id="ARBA00023136"/>
    </source>
</evidence>
<dbReference type="PANTHER" id="PTHR43723:SF1">
    <property type="entry name" value="COBALT TRANSPORT PROTEIN CBIQ"/>
    <property type="match status" value="1"/>
</dbReference>
<dbReference type="InterPro" id="IPR003339">
    <property type="entry name" value="ABC/ECF_trnsptr_transmembrane"/>
</dbReference>
<keyword evidence="4" id="KW-1133">Transmembrane helix</keyword>
<keyword evidence="5" id="KW-0472">Membrane</keyword>
<dbReference type="GO" id="GO:0043190">
    <property type="term" value="C:ATP-binding cassette (ABC) transporter complex"/>
    <property type="evidence" value="ECO:0007669"/>
    <property type="project" value="InterPro"/>
</dbReference>
<dbReference type="PANTHER" id="PTHR43723">
    <property type="entry name" value="COBALT TRANSPORT PROTEIN CBIQ"/>
    <property type="match status" value="1"/>
</dbReference>
<dbReference type="Proteomes" id="UP000283095">
    <property type="component" value="Chromosome"/>
</dbReference>
<sequence length="262" mass="29979">MLLIDKYAYFNRLKHIHPVEKMTFALFLLLFALTVKDTIVSLITFTVTSAFIILGAKIPPRYYIKLLLLPGFFLLSGIFTILISFASVETVTPDTLWSAELGNWKVFITENNIEIAMNLIFVVLSSISCLYFLTLTTPVNAILQVLRKLKVPQLLIEIIEITYRFIFVFLETAIHIYQAQNSRLGYMTTKKWLHSLGLLISSLFINVFKRAKELTIAMDSRGYTEDIMYIDDNYQYSAVNWLIITTIIASIVAVYLLFGGTL</sequence>
<gene>
    <name evidence="6" type="primary">cbiQ</name>
    <name evidence="6" type="ORF">BAOM_4962</name>
</gene>
<evidence type="ECO:0000256" key="2">
    <source>
        <dbReference type="ARBA" id="ARBA00022475"/>
    </source>
</evidence>
<evidence type="ECO:0000256" key="3">
    <source>
        <dbReference type="ARBA" id="ARBA00022692"/>
    </source>
</evidence>
<dbReference type="RefSeq" id="WP_127762278.1">
    <property type="nucleotide sequence ID" value="NZ_CP026095.1"/>
</dbReference>
<dbReference type="EMBL" id="CP026095">
    <property type="protein sequence ID" value="AZV45520.1"/>
    <property type="molecule type" value="Genomic_DNA"/>
</dbReference>
<evidence type="ECO:0000313" key="7">
    <source>
        <dbReference type="Proteomes" id="UP000283095"/>
    </source>
</evidence>
<dbReference type="InterPro" id="IPR052770">
    <property type="entry name" value="Cobalt_transport_CbiQ"/>
</dbReference>
<dbReference type="KEGG" id="pasa:BAOM_4962"/>
<organism evidence="6 7">
    <name type="scientific">Peribacillus asahii</name>
    <dbReference type="NCBI Taxonomy" id="228899"/>
    <lineage>
        <taxon>Bacteria</taxon>
        <taxon>Bacillati</taxon>
        <taxon>Bacillota</taxon>
        <taxon>Bacilli</taxon>
        <taxon>Bacillales</taxon>
        <taxon>Bacillaceae</taxon>
        <taxon>Peribacillus</taxon>
    </lineage>
</organism>
<keyword evidence="3" id="KW-0812">Transmembrane</keyword>
<accession>A0A3T0KYW2</accession>
<evidence type="ECO:0000256" key="1">
    <source>
        <dbReference type="ARBA" id="ARBA00004651"/>
    </source>
</evidence>
<dbReference type="CDD" id="cd16914">
    <property type="entry name" value="EcfT"/>
    <property type="match status" value="1"/>
</dbReference>
<evidence type="ECO:0000256" key="4">
    <source>
        <dbReference type="ARBA" id="ARBA00022989"/>
    </source>
</evidence>
<keyword evidence="2" id="KW-1003">Cell membrane</keyword>
<comment type="subcellular location">
    <subcellularLocation>
        <location evidence="1">Cell membrane</location>
        <topology evidence="1">Multi-pass membrane protein</topology>
    </subcellularLocation>
</comment>
<protein>
    <submittedName>
        <fullName evidence="6">Cobalt ABC transporter permease</fullName>
    </submittedName>
</protein>
<evidence type="ECO:0000313" key="6">
    <source>
        <dbReference type="EMBL" id="AZV45520.1"/>
    </source>
</evidence>
<proteinExistence type="predicted"/>
<dbReference type="Pfam" id="PF02361">
    <property type="entry name" value="CbiQ"/>
    <property type="match status" value="1"/>
</dbReference>
<dbReference type="OrthoDB" id="9815246at2"/>
<dbReference type="InterPro" id="IPR012809">
    <property type="entry name" value="ECF_CbiQ"/>
</dbReference>